<dbReference type="Pfam" id="PF00440">
    <property type="entry name" value="TetR_N"/>
    <property type="match status" value="1"/>
</dbReference>
<proteinExistence type="predicted"/>
<keyword evidence="1" id="KW-0678">Repressor</keyword>
<dbReference type="InterPro" id="IPR023772">
    <property type="entry name" value="DNA-bd_HTH_TetR-type_CS"/>
</dbReference>
<gene>
    <name evidence="5" type="ORF">WAK64_21330</name>
</gene>
<dbReference type="PROSITE" id="PS01081">
    <property type="entry name" value="HTH_TETR_1"/>
    <property type="match status" value="1"/>
</dbReference>
<dbReference type="EMBL" id="JBBAXC010000030">
    <property type="protein sequence ID" value="MEI5909569.1"/>
    <property type="molecule type" value="Genomic_DNA"/>
</dbReference>
<feature type="DNA-binding region" description="H-T-H motif" evidence="3">
    <location>
        <begin position="25"/>
        <end position="44"/>
    </location>
</feature>
<dbReference type="RefSeq" id="WP_336589013.1">
    <property type="nucleotide sequence ID" value="NZ_JBBAXC010000030.1"/>
</dbReference>
<dbReference type="InterPro" id="IPR001647">
    <property type="entry name" value="HTH_TetR"/>
</dbReference>
<evidence type="ECO:0000259" key="4">
    <source>
        <dbReference type="PROSITE" id="PS50977"/>
    </source>
</evidence>
<reference evidence="5 6" key="1">
    <citation type="journal article" date="2018" name="J. Microbiol.">
        <title>Bacillus spongiae sp. nov., isolated from sponge of Jeju Island.</title>
        <authorList>
            <person name="Lee G.E."/>
            <person name="Im W.T."/>
            <person name="Park J.S."/>
        </authorList>
    </citation>
    <scope>NUCLEOTIDE SEQUENCE [LARGE SCALE GENOMIC DNA]</scope>
    <source>
        <strain evidence="5 6">135PIL107-10</strain>
    </source>
</reference>
<dbReference type="PANTHER" id="PTHR43479">
    <property type="entry name" value="ACREF/ENVCD OPERON REPRESSOR-RELATED"/>
    <property type="match status" value="1"/>
</dbReference>
<keyword evidence="6" id="KW-1185">Reference proteome</keyword>
<sequence>MTEKELLIIETAMKLFANKGFSNTSIQEIAKESGISKGAFYLHFKSKDSLFLGILQYHTKQIKQKVLSIEVQPLPPREKFIKQFQVQIEEIEQHKAFIIMQLREKAVPFSEEIQTYLMNMRYEQHVFYQQLITSIYGEKVEKYLVDLSFMLRGIFETYMEYMIFEKESLHPEQVAVYLLSRLDDLVAGIIQSNEEPLFRTESICTFTSTPTTREDILLYLETLQQQFTTEEAVEVQDTVQVLIEELNREAPRAVVLKGMLTYLPDIKWKKIHMLIQQYLKSYSK</sequence>
<name>A0ABU8HK97_9BACI</name>
<evidence type="ECO:0000256" key="2">
    <source>
        <dbReference type="ARBA" id="ARBA00023125"/>
    </source>
</evidence>
<comment type="caution">
    <text evidence="5">The sequence shown here is derived from an EMBL/GenBank/DDBJ whole genome shotgun (WGS) entry which is preliminary data.</text>
</comment>
<dbReference type="InterPro" id="IPR009057">
    <property type="entry name" value="Homeodomain-like_sf"/>
</dbReference>
<dbReference type="PRINTS" id="PR00455">
    <property type="entry name" value="HTHTETR"/>
</dbReference>
<protein>
    <submittedName>
        <fullName evidence="5">TetR/AcrR family transcriptional regulator</fullName>
    </submittedName>
</protein>
<keyword evidence="2 3" id="KW-0238">DNA-binding</keyword>
<accession>A0ABU8HK97</accession>
<dbReference type="SUPFAM" id="SSF46689">
    <property type="entry name" value="Homeodomain-like"/>
    <property type="match status" value="1"/>
</dbReference>
<evidence type="ECO:0000256" key="1">
    <source>
        <dbReference type="ARBA" id="ARBA00022491"/>
    </source>
</evidence>
<evidence type="ECO:0000313" key="5">
    <source>
        <dbReference type="EMBL" id="MEI5909569.1"/>
    </source>
</evidence>
<dbReference type="PROSITE" id="PS50977">
    <property type="entry name" value="HTH_TETR_2"/>
    <property type="match status" value="1"/>
</dbReference>
<evidence type="ECO:0000256" key="3">
    <source>
        <dbReference type="PROSITE-ProRule" id="PRU00335"/>
    </source>
</evidence>
<dbReference type="PANTHER" id="PTHR43479:SF22">
    <property type="entry name" value="TRANSCRIPTIONAL REGULATOR, TETR FAMILY"/>
    <property type="match status" value="1"/>
</dbReference>
<feature type="domain" description="HTH tetR-type" evidence="4">
    <location>
        <begin position="2"/>
        <end position="62"/>
    </location>
</feature>
<evidence type="ECO:0000313" key="6">
    <source>
        <dbReference type="Proteomes" id="UP001312865"/>
    </source>
</evidence>
<dbReference type="Proteomes" id="UP001312865">
    <property type="component" value="Unassembled WGS sequence"/>
</dbReference>
<dbReference type="InterPro" id="IPR050624">
    <property type="entry name" value="HTH-type_Tx_Regulator"/>
</dbReference>
<dbReference type="Gene3D" id="1.10.357.10">
    <property type="entry name" value="Tetracycline Repressor, domain 2"/>
    <property type="match status" value="1"/>
</dbReference>
<organism evidence="5 6">
    <name type="scientific">Bacillus spongiae</name>
    <dbReference type="NCBI Taxonomy" id="2683610"/>
    <lineage>
        <taxon>Bacteria</taxon>
        <taxon>Bacillati</taxon>
        <taxon>Bacillota</taxon>
        <taxon>Bacilli</taxon>
        <taxon>Bacillales</taxon>
        <taxon>Bacillaceae</taxon>
        <taxon>Bacillus</taxon>
    </lineage>
</organism>